<sequence length="232" mass="26392">MGCDIHLFVEKRINGVWQVERGVNEPEIEEVRGFIDKSKERGESSAYWERLLEELRQGTMDYIYDGRHYLLFEVLAGVRAAHDLKPVSNPKGLPEDISPEAGESAESWGGDGHSHSWLTAAELLAYNWDQTITREGWVGVEQFKKYLEDGEPSMWSGGVGGGGTKYISNKEMKEGIRDGFLFGDPRQYYTLIHWNKSLRDALGKWCSWSLPKLAELAGDDPESARIVFWFDN</sequence>
<proteinExistence type="predicted"/>
<dbReference type="KEGG" id="pri:PRIO_0200"/>
<dbReference type="AlphaFoldDB" id="A0A0E4CU22"/>
<name>A0A0E4CU22_9BACL</name>
<gene>
    <name evidence="2" type="ORF">PRIO_0200</name>
</gene>
<dbReference type="EMBL" id="LN831776">
    <property type="protein sequence ID" value="CQR51434.1"/>
    <property type="molecule type" value="Genomic_DNA"/>
</dbReference>
<dbReference type="RefSeq" id="WP_020426306.1">
    <property type="nucleotide sequence ID" value="NZ_AGBD01000115.1"/>
</dbReference>
<organism evidence="2 3">
    <name type="scientific">Paenibacillus riograndensis SBR5</name>
    <dbReference type="NCBI Taxonomy" id="1073571"/>
    <lineage>
        <taxon>Bacteria</taxon>
        <taxon>Bacillati</taxon>
        <taxon>Bacillota</taxon>
        <taxon>Bacilli</taxon>
        <taxon>Bacillales</taxon>
        <taxon>Paenibacillaceae</taxon>
        <taxon>Paenibacillus</taxon>
        <taxon>Paenibacillus sonchi group</taxon>
    </lineage>
</organism>
<dbReference type="HOGENOM" id="CLU_1414506_0_0_9"/>
<dbReference type="Proteomes" id="UP000033163">
    <property type="component" value="Chromosome I"/>
</dbReference>
<evidence type="ECO:0000313" key="2">
    <source>
        <dbReference type="EMBL" id="CQR51434.1"/>
    </source>
</evidence>
<reference evidence="3" key="1">
    <citation type="submission" date="2015-03" db="EMBL/GenBank/DDBJ databases">
        <authorList>
            <person name="Wibberg D."/>
        </authorList>
    </citation>
    <scope>NUCLEOTIDE SEQUENCE [LARGE SCALE GENOMIC DNA]</scope>
</reference>
<accession>A0A0E4CU22</accession>
<evidence type="ECO:0000313" key="3">
    <source>
        <dbReference type="Proteomes" id="UP000033163"/>
    </source>
</evidence>
<evidence type="ECO:0000256" key="1">
    <source>
        <dbReference type="SAM" id="MobiDB-lite"/>
    </source>
</evidence>
<feature type="region of interest" description="Disordered" evidence="1">
    <location>
        <begin position="88"/>
        <end position="110"/>
    </location>
</feature>
<protein>
    <submittedName>
        <fullName evidence="2">Uncharacterized protein</fullName>
    </submittedName>
</protein>
<dbReference type="PATRIC" id="fig|1073571.4.peg.184"/>